<proteinExistence type="predicted"/>
<protein>
    <submittedName>
        <fullName evidence="2">Uncharacterized protein</fullName>
    </submittedName>
</protein>
<dbReference type="Proteomes" id="UP000283210">
    <property type="component" value="Chromosome 16"/>
</dbReference>
<dbReference type="EMBL" id="CM012452">
    <property type="protein sequence ID" value="RVE62813.1"/>
    <property type="molecule type" value="Genomic_DNA"/>
</dbReference>
<reference evidence="2 3" key="1">
    <citation type="submission" date="2018-11" db="EMBL/GenBank/DDBJ databases">
        <authorList>
            <person name="Lopez-Roques C."/>
            <person name="Donnadieu C."/>
            <person name="Bouchez O."/>
            <person name="Klopp C."/>
            <person name="Cabau C."/>
            <person name="Zahm M."/>
        </authorList>
    </citation>
    <scope>NUCLEOTIDE SEQUENCE [LARGE SCALE GENOMIC DNA]</scope>
    <source>
        <strain evidence="2">RS831</strain>
        <tissue evidence="2">Whole body</tissue>
    </source>
</reference>
<feature type="compositionally biased region" description="Basic and acidic residues" evidence="1">
    <location>
        <begin position="53"/>
        <end position="67"/>
    </location>
</feature>
<dbReference type="AlphaFoldDB" id="A0A3S2MMK7"/>
<sequence>MSARQRALNGFLGNAACGIDASLGARLVVNGRDSPTFAPTLPCLCRQRGAELQSRESERNMTPEDGGRGVGVRSRVEWCESEWRD</sequence>
<gene>
    <name evidence="2" type="ORF">OJAV_G00161680</name>
</gene>
<name>A0A3S2MMK7_ORYJA</name>
<feature type="region of interest" description="Disordered" evidence="1">
    <location>
        <begin position="52"/>
        <end position="72"/>
    </location>
</feature>
<evidence type="ECO:0000313" key="2">
    <source>
        <dbReference type="EMBL" id="RVE62813.1"/>
    </source>
</evidence>
<accession>A0A3S2MMK7</accession>
<evidence type="ECO:0000313" key="3">
    <source>
        <dbReference type="Proteomes" id="UP000283210"/>
    </source>
</evidence>
<reference evidence="2 3" key="2">
    <citation type="submission" date="2019-01" db="EMBL/GenBank/DDBJ databases">
        <title>A chromosome length genome reference of the Java medaka (oryzias javanicus).</title>
        <authorList>
            <person name="Herpin A."/>
            <person name="Takehana Y."/>
            <person name="Naruse K."/>
            <person name="Ansai S."/>
            <person name="Kawaguchi M."/>
        </authorList>
    </citation>
    <scope>NUCLEOTIDE SEQUENCE [LARGE SCALE GENOMIC DNA]</scope>
    <source>
        <strain evidence="2">RS831</strain>
        <tissue evidence="2">Whole body</tissue>
    </source>
</reference>
<keyword evidence="3" id="KW-1185">Reference proteome</keyword>
<organism evidence="2 3">
    <name type="scientific">Oryzias javanicus</name>
    <name type="common">Javanese ricefish</name>
    <name type="synonym">Aplocheilus javanicus</name>
    <dbReference type="NCBI Taxonomy" id="123683"/>
    <lineage>
        <taxon>Eukaryota</taxon>
        <taxon>Metazoa</taxon>
        <taxon>Chordata</taxon>
        <taxon>Craniata</taxon>
        <taxon>Vertebrata</taxon>
        <taxon>Euteleostomi</taxon>
        <taxon>Actinopterygii</taxon>
        <taxon>Neopterygii</taxon>
        <taxon>Teleostei</taxon>
        <taxon>Neoteleostei</taxon>
        <taxon>Acanthomorphata</taxon>
        <taxon>Ovalentaria</taxon>
        <taxon>Atherinomorphae</taxon>
        <taxon>Beloniformes</taxon>
        <taxon>Adrianichthyidae</taxon>
        <taxon>Oryziinae</taxon>
        <taxon>Oryzias</taxon>
    </lineage>
</organism>
<evidence type="ECO:0000256" key="1">
    <source>
        <dbReference type="SAM" id="MobiDB-lite"/>
    </source>
</evidence>